<dbReference type="Proteomes" id="UP000588068">
    <property type="component" value="Unassembled WGS sequence"/>
</dbReference>
<keyword evidence="5" id="KW-1185">Reference proteome</keyword>
<proteinExistence type="predicted"/>
<accession>A0A841HJ19</accession>
<dbReference type="RefSeq" id="WP_184330499.1">
    <property type="nucleotide sequence ID" value="NZ_JACHHZ010000002.1"/>
</dbReference>
<evidence type="ECO:0000256" key="1">
    <source>
        <dbReference type="ARBA" id="ARBA00022729"/>
    </source>
</evidence>
<dbReference type="EMBL" id="JACHHZ010000002">
    <property type="protein sequence ID" value="MBB6092713.1"/>
    <property type="molecule type" value="Genomic_DNA"/>
</dbReference>
<keyword evidence="1 2" id="KW-0732">Signal</keyword>
<feature type="chain" id="PRO_5033048129" evidence="2">
    <location>
        <begin position="25"/>
        <end position="176"/>
    </location>
</feature>
<evidence type="ECO:0000313" key="5">
    <source>
        <dbReference type="Proteomes" id="UP000588068"/>
    </source>
</evidence>
<organism evidence="4 5">
    <name type="scientific">Povalibacter uvarum</name>
    <dbReference type="NCBI Taxonomy" id="732238"/>
    <lineage>
        <taxon>Bacteria</taxon>
        <taxon>Pseudomonadati</taxon>
        <taxon>Pseudomonadota</taxon>
        <taxon>Gammaproteobacteria</taxon>
        <taxon>Steroidobacterales</taxon>
        <taxon>Steroidobacteraceae</taxon>
        <taxon>Povalibacter</taxon>
    </lineage>
</organism>
<gene>
    <name evidence="4" type="ORF">HNQ60_001591</name>
</gene>
<feature type="signal peptide" evidence="2">
    <location>
        <begin position="1"/>
        <end position="24"/>
    </location>
</feature>
<feature type="domain" description="Outer membrane protein beta-barrel" evidence="3">
    <location>
        <begin position="9"/>
        <end position="175"/>
    </location>
</feature>
<dbReference type="AlphaFoldDB" id="A0A841HJ19"/>
<dbReference type="Pfam" id="PF13505">
    <property type="entry name" value="OMP_b-brl"/>
    <property type="match status" value="1"/>
</dbReference>
<dbReference type="InterPro" id="IPR011250">
    <property type="entry name" value="OMP/PagP_B-barrel"/>
</dbReference>
<dbReference type="InterPro" id="IPR027385">
    <property type="entry name" value="Beta-barrel_OMP"/>
</dbReference>
<dbReference type="Gene3D" id="2.40.160.20">
    <property type="match status" value="1"/>
</dbReference>
<evidence type="ECO:0000256" key="2">
    <source>
        <dbReference type="SAM" id="SignalP"/>
    </source>
</evidence>
<protein>
    <submittedName>
        <fullName evidence="4">Opacity protein-like surface antigen</fullName>
    </submittedName>
</protein>
<name>A0A841HJ19_9GAMM</name>
<dbReference type="SUPFAM" id="SSF56925">
    <property type="entry name" value="OMPA-like"/>
    <property type="match status" value="1"/>
</dbReference>
<evidence type="ECO:0000259" key="3">
    <source>
        <dbReference type="Pfam" id="PF13505"/>
    </source>
</evidence>
<evidence type="ECO:0000313" key="4">
    <source>
        <dbReference type="EMBL" id="MBB6092713.1"/>
    </source>
</evidence>
<comment type="caution">
    <text evidence="4">The sequence shown here is derived from an EMBL/GenBank/DDBJ whole genome shotgun (WGS) entry which is preliminary data.</text>
</comment>
<sequence>MRKFSTLSALLLGSTLMASAVSQAADNGIYIGAGIGQSNVDIDAGVTQIDGDDTGFKVIAGFRPLDWFGVEVNYIDFGEVSDSGVNVESDALAAYAVGFLPLGPVDLFAKAGVASADTSVGTSLGRVSDDSTDFAYGAGLQFRLLSLSARIEYEIFDLEDVDDLNMISVGLTYTFL</sequence>
<reference evidence="4 5" key="1">
    <citation type="submission" date="2020-08" db="EMBL/GenBank/DDBJ databases">
        <title>Genomic Encyclopedia of Type Strains, Phase IV (KMG-IV): sequencing the most valuable type-strain genomes for metagenomic binning, comparative biology and taxonomic classification.</title>
        <authorList>
            <person name="Goeker M."/>
        </authorList>
    </citation>
    <scope>NUCLEOTIDE SEQUENCE [LARGE SCALE GENOMIC DNA]</scope>
    <source>
        <strain evidence="4 5">DSM 26723</strain>
    </source>
</reference>